<dbReference type="EMBL" id="CP158297">
    <property type="protein sequence ID" value="XBV83640.1"/>
    <property type="molecule type" value="Genomic_DNA"/>
</dbReference>
<keyword evidence="2" id="KW-0732">Signal</keyword>
<keyword evidence="3" id="KW-0645">Protease</keyword>
<evidence type="ECO:0000256" key="1">
    <source>
        <dbReference type="SAM" id="MobiDB-lite"/>
    </source>
</evidence>
<evidence type="ECO:0000256" key="2">
    <source>
        <dbReference type="SAM" id="SignalP"/>
    </source>
</evidence>
<keyword evidence="3" id="KW-0614">Plasmid</keyword>
<feature type="signal peptide" evidence="2">
    <location>
        <begin position="1"/>
        <end position="22"/>
    </location>
</feature>
<proteinExistence type="predicted"/>
<protein>
    <submittedName>
        <fullName evidence="3">Carboxypeptidase-like regulatory domain-containing protein</fullName>
    </submittedName>
</protein>
<organism evidence="3">
    <name type="scientific">Deinococcus sonorensis KR-87</name>
    <dbReference type="NCBI Taxonomy" id="694439"/>
    <lineage>
        <taxon>Bacteria</taxon>
        <taxon>Thermotogati</taxon>
        <taxon>Deinococcota</taxon>
        <taxon>Deinococci</taxon>
        <taxon>Deinococcales</taxon>
        <taxon>Deinococcaceae</taxon>
        <taxon>Deinococcus</taxon>
    </lineage>
</organism>
<keyword evidence="3" id="KW-0378">Hydrolase</keyword>
<keyword evidence="3" id="KW-0121">Carboxypeptidase</keyword>
<evidence type="ECO:0000313" key="3">
    <source>
        <dbReference type="EMBL" id="XBV83640.1"/>
    </source>
</evidence>
<dbReference type="GO" id="GO:0004180">
    <property type="term" value="F:carboxypeptidase activity"/>
    <property type="evidence" value="ECO:0007669"/>
    <property type="project" value="UniProtKB-KW"/>
</dbReference>
<accession>A0AAU7U540</accession>
<dbReference type="SUPFAM" id="SSF49452">
    <property type="entry name" value="Starch-binding domain-like"/>
    <property type="match status" value="1"/>
</dbReference>
<dbReference type="GO" id="GO:0030246">
    <property type="term" value="F:carbohydrate binding"/>
    <property type="evidence" value="ECO:0007669"/>
    <property type="project" value="InterPro"/>
</dbReference>
<sequence length="372" mass="39411">MNFKHTTVTALLSLAFGPLAQALPAALPRTISGTITAAGGHSVKDTVVIACPKGDCDSDAVKGAVIDRDGAKVNFTIQDLGDGPYAIYAVQDNDGDEEVGAGDWVDRNLLTQTPAALTQVGAANVKLELLEVRPAGDTSGRTPPAATPAPSQQRGYITGRAVNEQGVALPGVEVVADNTMAYDSNEIAVTDAQGHYRIDVRNAPFTFNVTATKTLQYQGAAIRVDLMPDTPEIVPGGVGGVRNFTFKPKPPTQADPYGSLGCVFVEREAGHFEVDPAQVTLTLTPVGTLADGTTGHVRTTRLVMSGSGWVAANVMWGTYTVTASMNGQPLEVRRRIGGMETYEWGASYTGGFTRDYNAIRPNMYLELRTPRP</sequence>
<feature type="region of interest" description="Disordered" evidence="1">
    <location>
        <begin position="134"/>
        <end position="154"/>
    </location>
</feature>
<dbReference type="AlphaFoldDB" id="A0AAU7U540"/>
<name>A0AAU7U540_9DEIO</name>
<geneLocation type="plasmid" evidence="3">
    <name>pDson01</name>
</geneLocation>
<dbReference type="InterPro" id="IPR013784">
    <property type="entry name" value="Carb-bd-like_fold"/>
</dbReference>
<dbReference type="RefSeq" id="WP_350241266.1">
    <property type="nucleotide sequence ID" value="NZ_CP158297.1"/>
</dbReference>
<feature type="chain" id="PRO_5043560300" evidence="2">
    <location>
        <begin position="23"/>
        <end position="372"/>
    </location>
</feature>
<gene>
    <name evidence="3" type="ORF">ABOD76_02845</name>
</gene>
<dbReference type="KEGG" id="dsc:ABOD76_02845"/>
<reference evidence="3" key="1">
    <citation type="submission" date="2024-06" db="EMBL/GenBank/DDBJ databases">
        <title>Draft Genome Sequence of Deinococcus sonorensis Type Strain KR-87, a Biofilm Producing Representative of the Genus Deinococcus.</title>
        <authorList>
            <person name="Boren L.S."/>
            <person name="Grosso R.A."/>
            <person name="Hugenberg-Cox A.N."/>
            <person name="Hill J.T.E."/>
            <person name="Albert C.M."/>
            <person name="Tuohy J.M."/>
        </authorList>
    </citation>
    <scope>NUCLEOTIDE SEQUENCE</scope>
    <source>
        <strain evidence="3">KR-87</strain>
        <plasmid evidence="3">pDson01</plasmid>
    </source>
</reference>